<proteinExistence type="inferred from homology"/>
<organism evidence="7 8">
    <name type="scientific">Streptomyces eurocidicus</name>
    <name type="common">Streptoverticillium eurocidicus</name>
    <dbReference type="NCBI Taxonomy" id="66423"/>
    <lineage>
        <taxon>Bacteria</taxon>
        <taxon>Bacillati</taxon>
        <taxon>Actinomycetota</taxon>
        <taxon>Actinomycetes</taxon>
        <taxon>Kitasatosporales</taxon>
        <taxon>Streptomycetaceae</taxon>
        <taxon>Streptomyces</taxon>
    </lineage>
</organism>
<dbReference type="PANTHER" id="PTHR43004:SF19">
    <property type="entry name" value="BINDING MONOOXYGENASE, PUTATIVE (JCVI)-RELATED"/>
    <property type="match status" value="1"/>
</dbReference>
<comment type="similarity">
    <text evidence="2">Belongs to the PheA/TfdB FAD monooxygenase family.</text>
</comment>
<dbReference type="AlphaFoldDB" id="A0A2N8NNY6"/>
<dbReference type="GO" id="GO:0071949">
    <property type="term" value="F:FAD binding"/>
    <property type="evidence" value="ECO:0007669"/>
    <property type="project" value="InterPro"/>
</dbReference>
<dbReference type="SUPFAM" id="SSF51905">
    <property type="entry name" value="FAD/NAD(P)-binding domain"/>
    <property type="match status" value="1"/>
</dbReference>
<evidence type="ECO:0000313" key="7">
    <source>
        <dbReference type="EMBL" id="PNE30481.1"/>
    </source>
</evidence>
<keyword evidence="4" id="KW-0274">FAD</keyword>
<evidence type="ECO:0000256" key="4">
    <source>
        <dbReference type="ARBA" id="ARBA00022827"/>
    </source>
</evidence>
<keyword evidence="8" id="KW-1185">Reference proteome</keyword>
<dbReference type="NCBIfam" id="NF004832">
    <property type="entry name" value="PRK06184.1"/>
    <property type="match status" value="1"/>
</dbReference>
<accession>A0A2N8NNY6</accession>
<evidence type="ECO:0000256" key="3">
    <source>
        <dbReference type="ARBA" id="ARBA00022630"/>
    </source>
</evidence>
<comment type="cofactor">
    <cofactor evidence="1">
        <name>FAD</name>
        <dbReference type="ChEBI" id="CHEBI:57692"/>
    </cofactor>
</comment>
<dbReference type="EMBL" id="JACHJF010000001">
    <property type="protein sequence ID" value="MBB5116773.1"/>
    <property type="molecule type" value="Genomic_DNA"/>
</dbReference>
<dbReference type="GO" id="GO:0016709">
    <property type="term" value="F:oxidoreductase activity, acting on paired donors, with incorporation or reduction of molecular oxygen, NAD(P)H as one donor, and incorporation of one atom of oxygen"/>
    <property type="evidence" value="ECO:0007669"/>
    <property type="project" value="UniProtKB-ARBA"/>
</dbReference>
<dbReference type="RefSeq" id="WP_102921655.1">
    <property type="nucleotide sequence ID" value="NZ_JACHJF010000001.1"/>
</dbReference>
<dbReference type="Proteomes" id="UP000528608">
    <property type="component" value="Unassembled WGS sequence"/>
</dbReference>
<dbReference type="Gene3D" id="3.50.50.60">
    <property type="entry name" value="FAD/NAD(P)-binding domain"/>
    <property type="match status" value="1"/>
</dbReference>
<evidence type="ECO:0000313" key="9">
    <source>
        <dbReference type="Proteomes" id="UP000528608"/>
    </source>
</evidence>
<dbReference type="InterPro" id="IPR036188">
    <property type="entry name" value="FAD/NAD-bd_sf"/>
</dbReference>
<dbReference type="InterPro" id="IPR002938">
    <property type="entry name" value="FAD-bd"/>
</dbReference>
<dbReference type="OrthoDB" id="8670884at2"/>
<dbReference type="InterPro" id="IPR050641">
    <property type="entry name" value="RIFMO-like"/>
</dbReference>
<evidence type="ECO:0000256" key="2">
    <source>
        <dbReference type="ARBA" id="ARBA00007801"/>
    </source>
</evidence>
<dbReference type="PRINTS" id="PR00420">
    <property type="entry name" value="RNGMNOXGNASE"/>
</dbReference>
<reference evidence="8" key="2">
    <citation type="submission" date="2015-07" db="EMBL/GenBank/DDBJ databases">
        <authorList>
            <person name="Graham D.E."/>
            <person name="Giannone R.J."/>
            <person name="Gulvik C.A."/>
            <person name="Hettich R.L."/>
            <person name="Klingeman D.M."/>
            <person name="Mahan K.M."/>
            <person name="Parry R.J."/>
            <person name="Spain J.C."/>
        </authorList>
    </citation>
    <scope>NUCLEOTIDE SEQUENCE [LARGE SCALE GENOMIC DNA]</scope>
    <source>
        <strain evidence="8">ATCC 27428</strain>
    </source>
</reference>
<evidence type="ECO:0000256" key="1">
    <source>
        <dbReference type="ARBA" id="ARBA00001974"/>
    </source>
</evidence>
<dbReference type="InterPro" id="IPR036249">
    <property type="entry name" value="Thioredoxin-like_sf"/>
</dbReference>
<reference evidence="7" key="1">
    <citation type="submission" date="2015-07" db="EMBL/GenBank/DDBJ databases">
        <authorList>
            <person name="Noorani M."/>
        </authorList>
    </citation>
    <scope>NUCLEOTIDE SEQUENCE [LARGE SCALE GENOMIC DNA]</scope>
    <source>
        <strain evidence="7">ATCC 27428</strain>
    </source>
</reference>
<evidence type="ECO:0000313" key="8">
    <source>
        <dbReference type="Proteomes" id="UP000235945"/>
    </source>
</evidence>
<reference evidence="6 9" key="3">
    <citation type="submission" date="2020-08" db="EMBL/GenBank/DDBJ databases">
        <title>Genomic Encyclopedia of Type Strains, Phase III (KMG-III): the genomes of soil and plant-associated and newly described type strains.</title>
        <authorList>
            <person name="Whitman W."/>
        </authorList>
    </citation>
    <scope>NUCLEOTIDE SEQUENCE [LARGE SCALE GENOMIC DNA]</scope>
    <source>
        <strain evidence="6 9">CECT 3259</strain>
    </source>
</reference>
<dbReference type="Proteomes" id="UP000235945">
    <property type="component" value="Unassembled WGS sequence"/>
</dbReference>
<dbReference type="Pfam" id="PF01494">
    <property type="entry name" value="FAD_binding_3"/>
    <property type="match status" value="1"/>
</dbReference>
<evidence type="ECO:0000313" key="6">
    <source>
        <dbReference type="EMBL" id="MBB5116773.1"/>
    </source>
</evidence>
<evidence type="ECO:0000259" key="5">
    <source>
        <dbReference type="Pfam" id="PF01494"/>
    </source>
</evidence>
<feature type="domain" description="FAD-binding" evidence="5">
    <location>
        <begin position="3"/>
        <end position="339"/>
    </location>
</feature>
<comment type="caution">
    <text evidence="7">The sequence shown here is derived from an EMBL/GenBank/DDBJ whole genome shotgun (WGS) entry which is preliminary data.</text>
</comment>
<dbReference type="Gene3D" id="3.40.30.120">
    <property type="match status" value="1"/>
</dbReference>
<dbReference type="EMBL" id="LGUI01000012">
    <property type="protein sequence ID" value="PNE30481.1"/>
    <property type="molecule type" value="Genomic_DNA"/>
</dbReference>
<sequence>MTASVLIVGAGPTGLTLGCVLARAGVPVRIIDKSPEFHRASRGKGLNQRSRELLADLGVAEEAAESGIEHIVLRKYRDGKAIADHVAFGDRVPTPDAPYASGLVIPQWRTEEILRGRLASFGVEVELGSEMTGFTQDERGVVATLADGRRVEAGYLVGCDGGRSPVRKALGVGFEGATEAEECMIIGDVEVDGLDPGFWHQWFDEDGAVMLCPFRGSRHWQLQGAPERDAGGRPVEPSLAAFQRLFDRHVRMPGVRPANPTWLSSYRINVRMADRFRVDRVFLAGDAAHVHSIAGGLGMNTGIQDAFNLGWKLALVARGAAGPGLLSTYEEERLPVAAWTLKLTDERLRAVREGVMTAGIGTEAVVTDDITTLGVGYGWSSLAWDGKAAGERAPDAPCAEAGTGRPVRLFEVFAGSHFTLLGFGADSTAALAEASEACGDLVRACLVDGRGGAVHATAGAGAAGAAGAQGPAGGGAGRVELVDPEGHARRAYGVAAGASGLVLIRPDNHIAMSAAADRGAEVVDRLKRLGR</sequence>
<dbReference type="SUPFAM" id="SSF52833">
    <property type="entry name" value="Thioredoxin-like"/>
    <property type="match status" value="1"/>
</dbReference>
<keyword evidence="3" id="KW-0285">Flavoprotein</keyword>
<dbReference type="Gene3D" id="3.30.70.2450">
    <property type="match status" value="1"/>
</dbReference>
<dbReference type="PANTHER" id="PTHR43004">
    <property type="entry name" value="TRK SYSTEM POTASSIUM UPTAKE PROTEIN"/>
    <property type="match status" value="1"/>
</dbReference>
<gene>
    <name evidence="7" type="ORF">AF335_29995</name>
    <name evidence="6" type="ORF">FHS36_000171</name>
</gene>
<protein>
    <submittedName>
        <fullName evidence="6">2-polyprenyl-6-methoxyphenol hydroxylase-like FAD-dependent oxidoreductase</fullName>
    </submittedName>
</protein>
<name>A0A2N8NNY6_STREU</name>